<dbReference type="InterPro" id="IPR050111">
    <property type="entry name" value="C-type_lectin/snaclec_domain"/>
</dbReference>
<dbReference type="GO" id="GO:0030246">
    <property type="term" value="F:carbohydrate binding"/>
    <property type="evidence" value="ECO:0007669"/>
    <property type="project" value="UniProtKB-KW"/>
</dbReference>
<evidence type="ECO:0000256" key="1">
    <source>
        <dbReference type="SAM" id="SignalP"/>
    </source>
</evidence>
<organism evidence="3">
    <name type="scientific">Aedes albopictus</name>
    <name type="common">Asian tiger mosquito</name>
    <name type="synonym">Stegomyia albopicta</name>
    <dbReference type="NCBI Taxonomy" id="7160"/>
    <lineage>
        <taxon>Eukaryota</taxon>
        <taxon>Metazoa</taxon>
        <taxon>Ecdysozoa</taxon>
        <taxon>Arthropoda</taxon>
        <taxon>Hexapoda</taxon>
        <taxon>Insecta</taxon>
        <taxon>Pterygota</taxon>
        <taxon>Neoptera</taxon>
        <taxon>Endopterygota</taxon>
        <taxon>Diptera</taxon>
        <taxon>Nematocera</taxon>
        <taxon>Culicoidea</taxon>
        <taxon>Culicidae</taxon>
        <taxon>Culicinae</taxon>
        <taxon>Aedini</taxon>
        <taxon>Aedes</taxon>
        <taxon>Stegomyia</taxon>
    </lineage>
</organism>
<reference evidence="3" key="1">
    <citation type="submission" date="2016-03" db="EMBL/GenBank/DDBJ databases">
        <title>RNAseq analyses of the sensorial organs of adult female Aedes albopictus.</title>
        <authorList>
            <person name="Fabrizio L."/>
            <person name="Ribeiro J.M."/>
            <person name="Arca B."/>
        </authorList>
    </citation>
    <scope>NUCLEOTIDE SEQUENCE</scope>
</reference>
<dbReference type="Pfam" id="PF00059">
    <property type="entry name" value="Lectin_C"/>
    <property type="match status" value="1"/>
</dbReference>
<dbReference type="Gene3D" id="3.10.100.10">
    <property type="entry name" value="Mannose-Binding Protein A, subunit A"/>
    <property type="match status" value="1"/>
</dbReference>
<dbReference type="AlphaFoldDB" id="A0A1W7R8P5"/>
<dbReference type="SUPFAM" id="SSF56436">
    <property type="entry name" value="C-type lectin-like"/>
    <property type="match status" value="1"/>
</dbReference>
<protein>
    <submittedName>
        <fullName evidence="3">Putative c-type lectin</fullName>
    </submittedName>
</protein>
<dbReference type="CDD" id="cd00037">
    <property type="entry name" value="CLECT"/>
    <property type="match status" value="1"/>
</dbReference>
<feature type="chain" id="PRO_5012054686" evidence="1">
    <location>
        <begin position="17"/>
        <end position="153"/>
    </location>
</feature>
<dbReference type="VEuPathDB" id="VectorBase:AALFPA_067330"/>
<dbReference type="PROSITE" id="PS50041">
    <property type="entry name" value="C_TYPE_LECTIN_2"/>
    <property type="match status" value="1"/>
</dbReference>
<dbReference type="InterPro" id="IPR016186">
    <property type="entry name" value="C-type_lectin-like/link_sf"/>
</dbReference>
<dbReference type="InterPro" id="IPR001304">
    <property type="entry name" value="C-type_lectin-like"/>
</dbReference>
<proteinExistence type="predicted"/>
<feature type="domain" description="C-type lectin" evidence="2">
    <location>
        <begin position="20"/>
        <end position="141"/>
    </location>
</feature>
<keyword evidence="1" id="KW-0732">Signal</keyword>
<keyword evidence="3" id="KW-0430">Lectin</keyword>
<dbReference type="VEuPathDB" id="VectorBase:AALC636_009169"/>
<dbReference type="SMART" id="SM00034">
    <property type="entry name" value="CLECT"/>
    <property type="match status" value="1"/>
</dbReference>
<dbReference type="InterPro" id="IPR016187">
    <property type="entry name" value="CTDL_fold"/>
</dbReference>
<dbReference type="VEuPathDB" id="VectorBase:AALF022152"/>
<dbReference type="EMBL" id="GEHC01000117">
    <property type="protein sequence ID" value="JAV47528.1"/>
    <property type="molecule type" value="Transcribed_RNA"/>
</dbReference>
<evidence type="ECO:0000313" key="3">
    <source>
        <dbReference type="EMBL" id="JAV47528.1"/>
    </source>
</evidence>
<dbReference type="PANTHER" id="PTHR22803">
    <property type="entry name" value="MANNOSE, PHOSPHOLIPASE, LECTIN RECEPTOR RELATED"/>
    <property type="match status" value="1"/>
</dbReference>
<feature type="signal peptide" evidence="1">
    <location>
        <begin position="1"/>
        <end position="16"/>
    </location>
</feature>
<accession>A0A1W7R8P5</accession>
<sequence>MKSLLPVLIFVGVVTALSEYYIPPLKANWFKAREICNSFDMTFMSIATQNDHDRLVDFVKKTGKYSKKRRLWIGGSDLAENGTFSWASTGRMFTFNRWASGHPNHANETENCVEMIYWPSLRWEWTWKNSNCVENKFYFVCKSNHLSCIDQFR</sequence>
<evidence type="ECO:0000259" key="2">
    <source>
        <dbReference type="PROSITE" id="PS50041"/>
    </source>
</evidence>
<name>A0A1W7R8P5_AEDAL</name>